<gene>
    <name evidence="1" type="ORF">P691DRAFT_786887</name>
</gene>
<comment type="caution">
    <text evidence="1">The sequence shown here is derived from an EMBL/GenBank/DDBJ whole genome shotgun (WGS) entry which is preliminary data.</text>
</comment>
<evidence type="ECO:0000313" key="1">
    <source>
        <dbReference type="EMBL" id="KAF9439406.1"/>
    </source>
</evidence>
<accession>A0A9P5WX11</accession>
<dbReference type="EMBL" id="MU154420">
    <property type="protein sequence ID" value="KAF9439406.1"/>
    <property type="molecule type" value="Genomic_DNA"/>
</dbReference>
<protein>
    <submittedName>
        <fullName evidence="1">Uncharacterized protein</fullName>
    </submittedName>
</protein>
<dbReference type="Proteomes" id="UP000807342">
    <property type="component" value="Unassembled WGS sequence"/>
</dbReference>
<sequence>EGHVLETALNEHYFVDVLAVPGNRTRKQMAVYYYCDALKSIEYSNNPSTTLEVDGNKFLTVEFIHANILACCTGLVVSSDGGSTNMLHSLKLLYTLPFKHEVRSDIHWSADASKMVFALDGDLKGCLLPHDGTTLVILGLTPLSPPRDWSGEIGVSASLFLATHGPSEIVTYYWDSISGARPNRTLSVDIPEPTFLTMLFSFDEDIGRLVLFEDACSVELTIVDLV</sequence>
<name>A0A9P5WX11_9AGAR</name>
<feature type="non-terminal residue" evidence="1">
    <location>
        <position position="1"/>
    </location>
</feature>
<dbReference type="AlphaFoldDB" id="A0A9P5WX11"/>
<proteinExistence type="predicted"/>
<evidence type="ECO:0000313" key="2">
    <source>
        <dbReference type="Proteomes" id="UP000807342"/>
    </source>
</evidence>
<keyword evidence="2" id="KW-1185">Reference proteome</keyword>
<organism evidence="1 2">
    <name type="scientific">Macrolepiota fuliginosa MF-IS2</name>
    <dbReference type="NCBI Taxonomy" id="1400762"/>
    <lineage>
        <taxon>Eukaryota</taxon>
        <taxon>Fungi</taxon>
        <taxon>Dikarya</taxon>
        <taxon>Basidiomycota</taxon>
        <taxon>Agaricomycotina</taxon>
        <taxon>Agaricomycetes</taxon>
        <taxon>Agaricomycetidae</taxon>
        <taxon>Agaricales</taxon>
        <taxon>Agaricineae</taxon>
        <taxon>Agaricaceae</taxon>
        <taxon>Macrolepiota</taxon>
    </lineage>
</organism>
<reference evidence="1" key="1">
    <citation type="submission" date="2020-11" db="EMBL/GenBank/DDBJ databases">
        <authorList>
            <consortium name="DOE Joint Genome Institute"/>
            <person name="Ahrendt S."/>
            <person name="Riley R."/>
            <person name="Andreopoulos W."/>
            <person name="Labutti K."/>
            <person name="Pangilinan J."/>
            <person name="Ruiz-Duenas F.J."/>
            <person name="Barrasa J.M."/>
            <person name="Sanchez-Garcia M."/>
            <person name="Camarero S."/>
            <person name="Miyauchi S."/>
            <person name="Serrano A."/>
            <person name="Linde D."/>
            <person name="Babiker R."/>
            <person name="Drula E."/>
            <person name="Ayuso-Fernandez I."/>
            <person name="Pacheco R."/>
            <person name="Padilla G."/>
            <person name="Ferreira P."/>
            <person name="Barriuso J."/>
            <person name="Kellner H."/>
            <person name="Castanera R."/>
            <person name="Alfaro M."/>
            <person name="Ramirez L."/>
            <person name="Pisabarro A.G."/>
            <person name="Kuo A."/>
            <person name="Tritt A."/>
            <person name="Lipzen A."/>
            <person name="He G."/>
            <person name="Yan M."/>
            <person name="Ng V."/>
            <person name="Cullen D."/>
            <person name="Martin F."/>
            <person name="Rosso M.-N."/>
            <person name="Henrissat B."/>
            <person name="Hibbett D."/>
            <person name="Martinez A.T."/>
            <person name="Grigoriev I.V."/>
        </authorList>
    </citation>
    <scope>NUCLEOTIDE SEQUENCE</scope>
    <source>
        <strain evidence="1">MF-IS2</strain>
    </source>
</reference>